<keyword evidence="1" id="KW-1133">Transmembrane helix</keyword>
<keyword evidence="1" id="KW-0472">Membrane</keyword>
<comment type="caution">
    <text evidence="2">The sequence shown here is derived from an EMBL/GenBank/DDBJ whole genome shotgun (WGS) entry which is preliminary data.</text>
</comment>
<gene>
    <name evidence="2" type="ORF">BW425_17635</name>
</gene>
<protein>
    <submittedName>
        <fullName evidence="2">Uncharacterized protein</fullName>
    </submittedName>
</protein>
<accession>A0A1Y3MK96</accession>
<feature type="transmembrane region" description="Helical" evidence="1">
    <location>
        <begin position="53"/>
        <end position="72"/>
    </location>
</feature>
<reference evidence="2 3" key="1">
    <citation type="submission" date="2017-02" db="EMBL/GenBank/DDBJ databases">
        <title>Bacillus pseudomycoides isolate FSL K6-0042.</title>
        <authorList>
            <person name="Kovac J."/>
        </authorList>
    </citation>
    <scope>NUCLEOTIDE SEQUENCE [LARGE SCALE GENOMIC DNA]</scope>
    <source>
        <strain evidence="2 3">FSL K6-0042</strain>
    </source>
</reference>
<dbReference type="EMBL" id="MWPX01000021">
    <property type="protein sequence ID" value="OUM47583.1"/>
    <property type="molecule type" value="Genomic_DNA"/>
</dbReference>
<dbReference type="Proteomes" id="UP000195321">
    <property type="component" value="Unassembled WGS sequence"/>
</dbReference>
<proteinExistence type="predicted"/>
<evidence type="ECO:0000256" key="1">
    <source>
        <dbReference type="SAM" id="Phobius"/>
    </source>
</evidence>
<organism evidence="2 3">
    <name type="scientific">Bacillus pseudomycoides</name>
    <dbReference type="NCBI Taxonomy" id="64104"/>
    <lineage>
        <taxon>Bacteria</taxon>
        <taxon>Bacillati</taxon>
        <taxon>Bacillota</taxon>
        <taxon>Bacilli</taxon>
        <taxon>Bacillales</taxon>
        <taxon>Bacillaceae</taxon>
        <taxon>Bacillus</taxon>
        <taxon>Bacillus cereus group</taxon>
    </lineage>
</organism>
<keyword evidence="1" id="KW-0812">Transmembrane</keyword>
<evidence type="ECO:0000313" key="3">
    <source>
        <dbReference type="Proteomes" id="UP000195321"/>
    </source>
</evidence>
<dbReference type="AlphaFoldDB" id="A0A1Y3MK96"/>
<evidence type="ECO:0000313" key="2">
    <source>
        <dbReference type="EMBL" id="OUM47583.1"/>
    </source>
</evidence>
<sequence>MHFNFSIYKLQLWITKGDRYLFSLFVFTWHGAGKESDRFYAWRDALSHLKRRILFRFFNLYLYSSVQLFFLLKCCK</sequence>
<name>A0A1Y3MK96_9BACI</name>